<dbReference type="PANTHER" id="PTHR11842:SF10">
    <property type="entry name" value="MITOTIC SPINDLE ASSEMBLY CHECKPOINT PROTEIN MAD2B"/>
    <property type="match status" value="1"/>
</dbReference>
<dbReference type="InParanoid" id="A0A151GPQ8"/>
<evidence type="ECO:0000313" key="5">
    <source>
        <dbReference type="Proteomes" id="UP000076580"/>
    </source>
</evidence>
<comment type="caution">
    <text evidence="4">The sequence shown here is derived from an EMBL/GenBank/DDBJ whole genome shotgun (WGS) entry which is preliminary data.</text>
</comment>
<dbReference type="Proteomes" id="UP000076580">
    <property type="component" value="Chromosome 01"/>
</dbReference>
<dbReference type="OrthoDB" id="21254at2759"/>
<dbReference type="InterPro" id="IPR003511">
    <property type="entry name" value="HORMA_dom"/>
</dbReference>
<dbReference type="STRING" id="98403.A0A151GPQ8"/>
<feature type="compositionally biased region" description="Polar residues" evidence="2">
    <location>
        <begin position="249"/>
        <end position="259"/>
    </location>
</feature>
<dbReference type="PROSITE" id="PS50815">
    <property type="entry name" value="HORMA"/>
    <property type="match status" value="1"/>
</dbReference>
<evidence type="ECO:0000256" key="2">
    <source>
        <dbReference type="SAM" id="MobiDB-lite"/>
    </source>
</evidence>
<name>A0A151GPQ8_DRECN</name>
<sequence>MSTAVSPSQASAVLTSFTNFLTVALHTLLRQRALYPPATFLLARAYNLPVYQSRHPGVCAWIDDAVDAAAAQLRSGAVRTVALVVHAPSAFAVVERWVFDLAGALPAHGLAVDERRNEKAKQIDHSDLDDGAVNWADVNEAFRGALARLSYAAESMPLPPEESTFTLVIELCDDALPPIEHPQRWIASEPNLQPPTPSNPTVGSALGGASTTPLRSVQAGPLFFECWYEKGKPLSASPPYESPDMQGSAVPSDTQTQSS</sequence>
<dbReference type="EMBL" id="LAYC01000001">
    <property type="protein sequence ID" value="KYK59089.1"/>
    <property type="molecule type" value="Genomic_DNA"/>
</dbReference>
<dbReference type="GO" id="GO:0016035">
    <property type="term" value="C:zeta DNA polymerase complex"/>
    <property type="evidence" value="ECO:0007669"/>
    <property type="project" value="TreeGrafter"/>
</dbReference>
<dbReference type="GeneID" id="63712860"/>
<comment type="similarity">
    <text evidence="1">Belongs to the MAD2 family.</text>
</comment>
<dbReference type="RefSeq" id="XP_040658441.1">
    <property type="nucleotide sequence ID" value="XM_040797558.1"/>
</dbReference>
<evidence type="ECO:0000313" key="4">
    <source>
        <dbReference type="EMBL" id="KYK59089.1"/>
    </source>
</evidence>
<dbReference type="AlphaFoldDB" id="A0A151GPQ8"/>
<accession>A0A151GPQ8</accession>
<dbReference type="InterPro" id="IPR045091">
    <property type="entry name" value="Mad2-like"/>
</dbReference>
<proteinExistence type="inferred from homology"/>
<dbReference type="SUPFAM" id="SSF56019">
    <property type="entry name" value="The spindle assembly checkpoint protein mad2"/>
    <property type="match status" value="1"/>
</dbReference>
<evidence type="ECO:0000259" key="3">
    <source>
        <dbReference type="PROSITE" id="PS50815"/>
    </source>
</evidence>
<dbReference type="PANTHER" id="PTHR11842">
    <property type="entry name" value="MITOTIC SPINDLE ASSEMBLY CHECKPOINT PROTEIN MAD2"/>
    <property type="match status" value="1"/>
</dbReference>
<protein>
    <submittedName>
        <fullName evidence="4">HORMA domain-containing protein</fullName>
    </submittedName>
</protein>
<dbReference type="InterPro" id="IPR036570">
    <property type="entry name" value="HORMA_dom_sf"/>
</dbReference>
<dbReference type="Pfam" id="PF02301">
    <property type="entry name" value="HORMA"/>
    <property type="match status" value="1"/>
</dbReference>
<keyword evidence="5" id="KW-1185">Reference proteome</keyword>
<dbReference type="Gene3D" id="3.30.900.10">
    <property type="entry name" value="HORMA domain"/>
    <property type="match status" value="1"/>
</dbReference>
<evidence type="ECO:0000256" key="1">
    <source>
        <dbReference type="ARBA" id="ARBA00010348"/>
    </source>
</evidence>
<organism evidence="4 5">
    <name type="scientific">Drechmeria coniospora</name>
    <name type="common">Nematophagous fungus</name>
    <name type="synonym">Meria coniospora</name>
    <dbReference type="NCBI Taxonomy" id="98403"/>
    <lineage>
        <taxon>Eukaryota</taxon>
        <taxon>Fungi</taxon>
        <taxon>Dikarya</taxon>
        <taxon>Ascomycota</taxon>
        <taxon>Pezizomycotina</taxon>
        <taxon>Sordariomycetes</taxon>
        <taxon>Hypocreomycetidae</taxon>
        <taxon>Hypocreales</taxon>
        <taxon>Ophiocordycipitaceae</taxon>
        <taxon>Drechmeria</taxon>
    </lineage>
</organism>
<feature type="region of interest" description="Disordered" evidence="2">
    <location>
        <begin position="187"/>
        <end position="211"/>
    </location>
</feature>
<reference evidence="4 5" key="1">
    <citation type="journal article" date="2016" name="Sci. Rep.">
        <title>Insights into Adaptations to a Near-Obligate Nematode Endoparasitic Lifestyle from the Finished Genome of Drechmeria coniospora.</title>
        <authorList>
            <person name="Zhang L."/>
            <person name="Zhou Z."/>
            <person name="Guo Q."/>
            <person name="Fokkens L."/>
            <person name="Miskei M."/>
            <person name="Pocsi I."/>
            <person name="Zhang W."/>
            <person name="Chen M."/>
            <person name="Wang L."/>
            <person name="Sun Y."/>
            <person name="Donzelli B.G."/>
            <person name="Gibson D.M."/>
            <person name="Nelson D.R."/>
            <person name="Luo J.G."/>
            <person name="Rep M."/>
            <person name="Liu H."/>
            <person name="Yang S."/>
            <person name="Wang J."/>
            <person name="Krasnoff S.B."/>
            <person name="Xu Y."/>
            <person name="Molnar I."/>
            <person name="Lin M."/>
        </authorList>
    </citation>
    <scope>NUCLEOTIDE SEQUENCE [LARGE SCALE GENOMIC DNA]</scope>
    <source>
        <strain evidence="4 5">ARSEF 6962</strain>
    </source>
</reference>
<feature type="domain" description="HORMA" evidence="3">
    <location>
        <begin position="11"/>
        <end position="228"/>
    </location>
</feature>
<gene>
    <name evidence="4" type="ORF">DCS_00217</name>
</gene>
<feature type="region of interest" description="Disordered" evidence="2">
    <location>
        <begin position="235"/>
        <end position="259"/>
    </location>
</feature>